<dbReference type="SUPFAM" id="SSF109604">
    <property type="entry name" value="HD-domain/PDEase-like"/>
    <property type="match status" value="1"/>
</dbReference>
<evidence type="ECO:0000256" key="1">
    <source>
        <dbReference type="ARBA" id="ARBA00022801"/>
    </source>
</evidence>
<dbReference type="InterPro" id="IPR006674">
    <property type="entry name" value="HD_domain"/>
</dbReference>
<protein>
    <recommendedName>
        <fullName evidence="2">Deoxyguanosinetriphosphate triphosphohydrolase-like protein</fullName>
    </recommendedName>
</protein>
<reference evidence="3" key="1">
    <citation type="journal article" date="2020" name="mSystems">
        <title>Genome- and Community-Level Interaction Insights into Carbon Utilization and Element Cycling Functions of Hydrothermarchaeota in Hydrothermal Sediment.</title>
        <authorList>
            <person name="Zhou Z."/>
            <person name="Liu Y."/>
            <person name="Xu W."/>
            <person name="Pan J."/>
            <person name="Luo Z.H."/>
            <person name="Li M."/>
        </authorList>
    </citation>
    <scope>NUCLEOTIDE SEQUENCE [LARGE SCALE GENOMIC DNA]</scope>
    <source>
        <strain evidence="3">SpSt-222</strain>
    </source>
</reference>
<dbReference type="SMART" id="SM00471">
    <property type="entry name" value="HDc"/>
    <property type="match status" value="1"/>
</dbReference>
<proteinExistence type="inferred from homology"/>
<dbReference type="InterPro" id="IPR051094">
    <property type="entry name" value="Diverse_Catalytic_Enzymes"/>
</dbReference>
<dbReference type="GO" id="GO:0016793">
    <property type="term" value="F:triphosphoric monoester hydrolase activity"/>
    <property type="evidence" value="ECO:0007669"/>
    <property type="project" value="InterPro"/>
</dbReference>
<dbReference type="InterPro" id="IPR026875">
    <property type="entry name" value="PHydrolase_assoc_dom"/>
</dbReference>
<dbReference type="NCBIfam" id="TIGR01353">
    <property type="entry name" value="dGTP_triPase"/>
    <property type="match status" value="1"/>
</dbReference>
<dbReference type="Pfam" id="PF13286">
    <property type="entry name" value="HD_assoc"/>
    <property type="match status" value="1"/>
</dbReference>
<dbReference type="PROSITE" id="PS51831">
    <property type="entry name" value="HD"/>
    <property type="match status" value="1"/>
</dbReference>
<dbReference type="PANTHER" id="PTHR35795">
    <property type="entry name" value="SLR1885 PROTEIN"/>
    <property type="match status" value="1"/>
</dbReference>
<accession>A0A7C1FPW9</accession>
<dbReference type="InterPro" id="IPR003607">
    <property type="entry name" value="HD/PDEase_dom"/>
</dbReference>
<dbReference type="CDD" id="cd00077">
    <property type="entry name" value="HDc"/>
    <property type="match status" value="1"/>
</dbReference>
<comment type="similarity">
    <text evidence="2">Belongs to the dGTPase family. Type 2 subfamily.</text>
</comment>
<dbReference type="AlphaFoldDB" id="A0A7C1FPW9"/>
<dbReference type="InterPro" id="IPR023023">
    <property type="entry name" value="dNTPase_2"/>
</dbReference>
<dbReference type="EMBL" id="DSJL01000007">
    <property type="protein sequence ID" value="HEF64458.1"/>
    <property type="molecule type" value="Genomic_DNA"/>
</dbReference>
<gene>
    <name evidence="3" type="ORF">ENP47_02455</name>
</gene>
<evidence type="ECO:0000256" key="2">
    <source>
        <dbReference type="HAMAP-Rule" id="MF_01212"/>
    </source>
</evidence>
<dbReference type="NCBIfam" id="NF002327">
    <property type="entry name" value="PRK01286.1-2"/>
    <property type="match status" value="1"/>
</dbReference>
<comment type="caution">
    <text evidence="3">The sequence shown here is derived from an EMBL/GenBank/DDBJ whole genome shotgun (WGS) entry which is preliminary data.</text>
</comment>
<name>A0A7C1FPW9_THERO</name>
<dbReference type="HAMAP" id="MF_01212">
    <property type="entry name" value="dGTPase_type2"/>
    <property type="match status" value="1"/>
</dbReference>
<dbReference type="InterPro" id="IPR006261">
    <property type="entry name" value="dGTPase"/>
</dbReference>
<dbReference type="Pfam" id="PF01966">
    <property type="entry name" value="HD"/>
    <property type="match status" value="1"/>
</dbReference>
<organism evidence="3">
    <name type="scientific">Thermomicrobium roseum</name>
    <dbReference type="NCBI Taxonomy" id="500"/>
    <lineage>
        <taxon>Bacteria</taxon>
        <taxon>Pseudomonadati</taxon>
        <taxon>Thermomicrobiota</taxon>
        <taxon>Thermomicrobia</taxon>
        <taxon>Thermomicrobiales</taxon>
        <taxon>Thermomicrobiaceae</taxon>
        <taxon>Thermomicrobium</taxon>
    </lineage>
</organism>
<keyword evidence="1 2" id="KW-0378">Hydrolase</keyword>
<sequence length="360" mass="41425">MGEERTQTTMPTIREQLEEHEDAWLHPAATRSRQATRQRYEPECPLRTAFQRDRDRIIHSKAFRRLKHKTQVFIAPSGDHFRTRLTHTLEVTQIARTIGRALRLNEDLIEAIGLAHDLGHTPFGHTGERALAAVFPGFRHNEQSLRVVDRLERDGHGLNLTDPVRDGILRHSKTMESLSSPVAGWPTTLEGQVVKISDGIAYINHDLDDALRAGLITLDDVPREILDILGWTHGERIHRLVADVIATSAPLLETFTPGQPVVRLSPELEDVANRLRRFLFERVYEPLNQLESTRKAERLIQFLYEHYVRHPEDMPEDFRRNLTDEPVERIAADYVASMTDRYALACFEAIYVPRFWSFVG</sequence>
<dbReference type="Gene3D" id="1.10.3210.10">
    <property type="entry name" value="Hypothetical protein af1432"/>
    <property type="match status" value="1"/>
</dbReference>
<dbReference type="PANTHER" id="PTHR35795:SF1">
    <property type="entry name" value="BIS(5'-NUCLEOSYL)-TETRAPHOSPHATASE, SYMMETRICAL"/>
    <property type="match status" value="1"/>
</dbReference>
<evidence type="ECO:0000313" key="3">
    <source>
        <dbReference type="EMBL" id="HEF64458.1"/>
    </source>
</evidence>